<keyword evidence="3" id="KW-1185">Reference proteome</keyword>
<dbReference type="Pfam" id="PF12770">
    <property type="entry name" value="CHAT"/>
    <property type="match status" value="1"/>
</dbReference>
<dbReference type="InterPro" id="IPR000253">
    <property type="entry name" value="FHA_dom"/>
</dbReference>
<dbReference type="EMBL" id="BDQK01000013">
    <property type="protein sequence ID" value="GBF81288.1"/>
    <property type="molecule type" value="Genomic_DNA"/>
</dbReference>
<proteinExistence type="predicted"/>
<evidence type="ECO:0000313" key="2">
    <source>
        <dbReference type="EMBL" id="GBF81288.1"/>
    </source>
</evidence>
<reference evidence="3" key="1">
    <citation type="submission" date="2017-05" db="EMBL/GenBank/DDBJ databases">
        <title>Physiological properties and genetic analysis related to exopolysaccharide production of fresh-water unicellular cyanobacterium Aphanothece sacrum, Suizenji Nori, that has been cultured as a food source in Japan.</title>
        <authorList>
            <person name="Kanesaki Y."/>
            <person name="Yoshikawa S."/>
            <person name="Ohki K."/>
        </authorList>
    </citation>
    <scope>NUCLEOTIDE SEQUENCE [LARGE SCALE GENOMIC DNA]</scope>
    <source>
        <strain evidence="3">FPU1</strain>
    </source>
</reference>
<dbReference type="Pfam" id="PF00498">
    <property type="entry name" value="FHA"/>
    <property type="match status" value="1"/>
</dbReference>
<accession>A0A401IJ21</accession>
<evidence type="ECO:0000259" key="1">
    <source>
        <dbReference type="PROSITE" id="PS50006"/>
    </source>
</evidence>
<sequence length="559" mass="62480">MGMAVDLTPCLTLAIAPLKTAGSDSFAIWVTHSPLPGGYVHHDCRWSESLTRKWLAWQEMFSPQGEPHFPVTHEVLDSYLPPLTFAFSNPTESYGGQLMQELGINLGKWLFNGPISQSFAQSHGLALGQYRPLRLRLEIREPDLVPLPWEIMQLEVGKQAISLNSQILFSRTTNNVDPLVLPKVEEAVNILLVLGQKVHPCQRILQEVVNKTEAGITLSNILDHSSSNELDLEREAALLAQLIQQSALVAHGLNPPQKFVCVQVHPLIQPTPEQLIETLDTGKYNVIFYAGHGMPAPDGGLLFLGPQAEINGTELAQILIRNKITLAVFNACWGAQPDRYGAKTIERSSLAEVLLHHGVPAVLAMRDSIADREALTFIQSFTKALTQGKPIDEAVRIARQQLLTLYKFNQPAWTLPILYMHPEFDGKLVSPLEDITQLPTVNRSIPPVAYIRYVDRKDYICQIFGGLIRVGRLPGNDLVIPEQWVSQHHAEIICRESGSTQQDNYTYYLRDFSRFGTLISGEEGWQRVHRQEVPLISGTQLQFGSPDGQLFEFVIENFG</sequence>
<dbReference type="AlphaFoldDB" id="A0A401IJ21"/>
<name>A0A401IJ21_APHSA</name>
<feature type="domain" description="FHA" evidence="1">
    <location>
        <begin position="468"/>
        <end position="524"/>
    </location>
</feature>
<dbReference type="CDD" id="cd00060">
    <property type="entry name" value="FHA"/>
    <property type="match status" value="1"/>
</dbReference>
<gene>
    <name evidence="2" type="ORF">AsFPU1_2700</name>
</gene>
<dbReference type="Proteomes" id="UP000287247">
    <property type="component" value="Unassembled WGS sequence"/>
</dbReference>
<dbReference type="SUPFAM" id="SSF49879">
    <property type="entry name" value="SMAD/FHA domain"/>
    <property type="match status" value="1"/>
</dbReference>
<protein>
    <submittedName>
        <fullName evidence="2">Signal peptide protein</fullName>
    </submittedName>
</protein>
<evidence type="ECO:0000313" key="3">
    <source>
        <dbReference type="Proteomes" id="UP000287247"/>
    </source>
</evidence>
<comment type="caution">
    <text evidence="2">The sequence shown here is derived from an EMBL/GenBank/DDBJ whole genome shotgun (WGS) entry which is preliminary data.</text>
</comment>
<dbReference type="SMART" id="SM00240">
    <property type="entry name" value="FHA"/>
    <property type="match status" value="1"/>
</dbReference>
<dbReference type="Gene3D" id="2.60.200.20">
    <property type="match status" value="1"/>
</dbReference>
<organism evidence="2 3">
    <name type="scientific">Aphanothece sacrum FPU1</name>
    <dbReference type="NCBI Taxonomy" id="1920663"/>
    <lineage>
        <taxon>Bacteria</taxon>
        <taxon>Bacillati</taxon>
        <taxon>Cyanobacteriota</taxon>
        <taxon>Cyanophyceae</taxon>
        <taxon>Oscillatoriophycideae</taxon>
        <taxon>Chroococcales</taxon>
        <taxon>Aphanothecaceae</taxon>
        <taxon>Aphanothece</taxon>
    </lineage>
</organism>
<dbReference type="InterPro" id="IPR008984">
    <property type="entry name" value="SMAD_FHA_dom_sf"/>
</dbReference>
<dbReference type="InterPro" id="IPR024983">
    <property type="entry name" value="CHAT_dom"/>
</dbReference>
<dbReference type="PROSITE" id="PS50006">
    <property type="entry name" value="FHA_DOMAIN"/>
    <property type="match status" value="1"/>
</dbReference>